<organism evidence="1 2">
    <name type="scientific">Ameiurus melas</name>
    <name type="common">Black bullhead</name>
    <name type="synonym">Silurus melas</name>
    <dbReference type="NCBI Taxonomy" id="219545"/>
    <lineage>
        <taxon>Eukaryota</taxon>
        <taxon>Metazoa</taxon>
        <taxon>Chordata</taxon>
        <taxon>Craniata</taxon>
        <taxon>Vertebrata</taxon>
        <taxon>Euteleostomi</taxon>
        <taxon>Actinopterygii</taxon>
        <taxon>Neopterygii</taxon>
        <taxon>Teleostei</taxon>
        <taxon>Ostariophysi</taxon>
        <taxon>Siluriformes</taxon>
        <taxon>Ictaluridae</taxon>
        <taxon>Ameiurus</taxon>
    </lineage>
</organism>
<sequence length="140" mass="15708">RAPPQRAHSGSQSSLLYLKVFQLQIRQPNFSNLSLSLSLSLIPFPKVQVWTKTTTKPPTLTHRYTPPHFRQHREDLPGMLTEIGSRFPRDPEEGVSGRRSVSSCEGNHVSCFMFGVSTLYPVTSTLILDLAQVYACLPII</sequence>
<dbReference type="Proteomes" id="UP000593565">
    <property type="component" value="Unassembled WGS sequence"/>
</dbReference>
<name>A0A7J5ZMZ0_AMEME</name>
<gene>
    <name evidence="1" type="ORF">AMELA_G00269700</name>
</gene>
<proteinExistence type="predicted"/>
<evidence type="ECO:0000313" key="2">
    <source>
        <dbReference type="Proteomes" id="UP000593565"/>
    </source>
</evidence>
<comment type="caution">
    <text evidence="1">The sequence shown here is derived from an EMBL/GenBank/DDBJ whole genome shotgun (WGS) entry which is preliminary data.</text>
</comment>
<keyword evidence="2" id="KW-1185">Reference proteome</keyword>
<protein>
    <submittedName>
        <fullName evidence="1">Uncharacterized protein</fullName>
    </submittedName>
</protein>
<dbReference type="EMBL" id="JAAGNN010000026">
    <property type="protein sequence ID" value="KAF4072034.1"/>
    <property type="molecule type" value="Genomic_DNA"/>
</dbReference>
<reference evidence="1 2" key="1">
    <citation type="submission" date="2020-02" db="EMBL/GenBank/DDBJ databases">
        <title>A chromosome-scale genome assembly of the black bullhead catfish (Ameiurus melas).</title>
        <authorList>
            <person name="Wen M."/>
            <person name="Zham M."/>
            <person name="Cabau C."/>
            <person name="Klopp C."/>
            <person name="Donnadieu C."/>
            <person name="Roques C."/>
            <person name="Bouchez O."/>
            <person name="Lampietro C."/>
            <person name="Jouanno E."/>
            <person name="Herpin A."/>
            <person name="Louis A."/>
            <person name="Berthelot C."/>
            <person name="Parey E."/>
            <person name="Roest-Crollius H."/>
            <person name="Braasch I."/>
            <person name="Postlethwait J."/>
            <person name="Robinson-Rechavi M."/>
            <person name="Echchiki A."/>
            <person name="Begum T."/>
            <person name="Montfort J."/>
            <person name="Schartl M."/>
            <person name="Bobe J."/>
            <person name="Guiguen Y."/>
        </authorList>
    </citation>
    <scope>NUCLEOTIDE SEQUENCE [LARGE SCALE GENOMIC DNA]</scope>
    <source>
        <strain evidence="1">M_S1</strain>
        <tissue evidence="1">Blood</tissue>
    </source>
</reference>
<dbReference type="AlphaFoldDB" id="A0A7J5ZMZ0"/>
<accession>A0A7J5ZMZ0</accession>
<feature type="non-terminal residue" evidence="1">
    <location>
        <position position="140"/>
    </location>
</feature>
<evidence type="ECO:0000313" key="1">
    <source>
        <dbReference type="EMBL" id="KAF4072034.1"/>
    </source>
</evidence>